<protein>
    <recommendedName>
        <fullName evidence="2">Cellulose-binding Sde182 nucleoside hydrolase-like domain-containing protein</fullName>
    </recommendedName>
</protein>
<accession>A0A239B9Z9</accession>
<dbReference type="InterPro" id="IPR036452">
    <property type="entry name" value="Ribo_hydro-like"/>
</dbReference>
<name>A0A239B9Z9_9BACT</name>
<evidence type="ECO:0000259" key="2">
    <source>
        <dbReference type="Pfam" id="PF07632"/>
    </source>
</evidence>
<keyword evidence="4" id="KW-1185">Reference proteome</keyword>
<dbReference type="Proteomes" id="UP000198432">
    <property type="component" value="Unassembled WGS sequence"/>
</dbReference>
<feature type="domain" description="Cellulose-binding Sde182 nucleoside hydrolase-like" evidence="2">
    <location>
        <begin position="32"/>
        <end position="91"/>
    </location>
</feature>
<evidence type="ECO:0000313" key="4">
    <source>
        <dbReference type="Proteomes" id="UP000198432"/>
    </source>
</evidence>
<evidence type="ECO:0000256" key="1">
    <source>
        <dbReference type="SAM" id="SignalP"/>
    </source>
</evidence>
<evidence type="ECO:0000313" key="3">
    <source>
        <dbReference type="EMBL" id="SNS04218.1"/>
    </source>
</evidence>
<dbReference type="RefSeq" id="WP_245842237.1">
    <property type="nucleotide sequence ID" value="NZ_FZOQ01000001.1"/>
</dbReference>
<dbReference type="AlphaFoldDB" id="A0A239B9Z9"/>
<dbReference type="Gene3D" id="3.90.245.10">
    <property type="entry name" value="Ribonucleoside hydrolase-like"/>
    <property type="match status" value="1"/>
</dbReference>
<feature type="chain" id="PRO_5013122409" description="Cellulose-binding Sde182 nucleoside hydrolase-like domain-containing protein" evidence="1">
    <location>
        <begin position="25"/>
        <end position="98"/>
    </location>
</feature>
<dbReference type="InterPro" id="IPR011483">
    <property type="entry name" value="Sde182_NH-like"/>
</dbReference>
<keyword evidence="1" id="KW-0732">Signal</keyword>
<proteinExistence type="predicted"/>
<dbReference type="EMBL" id="FZOQ01000001">
    <property type="protein sequence ID" value="SNS04218.1"/>
    <property type="molecule type" value="Genomic_DNA"/>
</dbReference>
<gene>
    <name evidence="3" type="ORF">SAMN06296052_101229</name>
</gene>
<sequence length="98" mass="10950">MRQLSLVLFTMLLMLAYGSSAAKAQATTGKPRTIITTDGEVDDVDSFIRLLLYSNEFDIVGLVYSSSQWHYAGDGKGTRFISEMSNTAERYGERSELR</sequence>
<dbReference type="Pfam" id="PF07632">
    <property type="entry name" value="Sde182_NH-like"/>
    <property type="match status" value="1"/>
</dbReference>
<organism evidence="3 4">
    <name type="scientific">Pontibacter ummariensis</name>
    <dbReference type="NCBI Taxonomy" id="1610492"/>
    <lineage>
        <taxon>Bacteria</taxon>
        <taxon>Pseudomonadati</taxon>
        <taxon>Bacteroidota</taxon>
        <taxon>Cytophagia</taxon>
        <taxon>Cytophagales</taxon>
        <taxon>Hymenobacteraceae</taxon>
        <taxon>Pontibacter</taxon>
    </lineage>
</organism>
<dbReference type="GO" id="GO:0016799">
    <property type="term" value="F:hydrolase activity, hydrolyzing N-glycosyl compounds"/>
    <property type="evidence" value="ECO:0007669"/>
    <property type="project" value="InterPro"/>
</dbReference>
<feature type="signal peptide" evidence="1">
    <location>
        <begin position="1"/>
        <end position="24"/>
    </location>
</feature>
<reference evidence="4" key="1">
    <citation type="submission" date="2017-06" db="EMBL/GenBank/DDBJ databases">
        <authorList>
            <person name="Varghese N."/>
            <person name="Submissions S."/>
        </authorList>
    </citation>
    <scope>NUCLEOTIDE SEQUENCE [LARGE SCALE GENOMIC DNA]</scope>
    <source>
        <strain evidence="4">NKM1</strain>
    </source>
</reference>